<name>A0A5R9IBN0_9GAMM</name>
<reference evidence="2 3" key="1">
    <citation type="submission" date="2019-05" db="EMBL/GenBank/DDBJ databases">
        <title>Genome sequences of Thalassotalea litorea 1K03283.</title>
        <authorList>
            <person name="Zhang D."/>
        </authorList>
    </citation>
    <scope>NUCLEOTIDE SEQUENCE [LARGE SCALE GENOMIC DNA]</scope>
    <source>
        <strain evidence="2 3">MCCC 1K03283</strain>
    </source>
</reference>
<organism evidence="2 3">
    <name type="scientific">Thalassotalea litorea</name>
    <dbReference type="NCBI Taxonomy" id="2020715"/>
    <lineage>
        <taxon>Bacteria</taxon>
        <taxon>Pseudomonadati</taxon>
        <taxon>Pseudomonadota</taxon>
        <taxon>Gammaproteobacteria</taxon>
        <taxon>Alteromonadales</taxon>
        <taxon>Colwelliaceae</taxon>
        <taxon>Thalassotalea</taxon>
    </lineage>
</organism>
<keyword evidence="3" id="KW-1185">Reference proteome</keyword>
<comment type="caution">
    <text evidence="2">The sequence shown here is derived from an EMBL/GenBank/DDBJ whole genome shotgun (WGS) entry which is preliminary data.</text>
</comment>
<sequence>MQNQKHANVRSKTKESNHIHVVNSSNKGSHQGTVFHVNGTTFTWEQLNKEQQQQLIGIEKKLKESEQQLTAQTDGIEQIAKQIEVKAKEIEQQARKMETATIKIELEEMSYRELEGLQHKLETATRQFEKIIREKEQELRAIEGTLPEIDQKHVQAIEAQAREYEAALVVIAKAFAPTIEQKVDEAK</sequence>
<dbReference type="Proteomes" id="UP000307790">
    <property type="component" value="Unassembled WGS sequence"/>
</dbReference>
<evidence type="ECO:0000256" key="1">
    <source>
        <dbReference type="SAM" id="Coils"/>
    </source>
</evidence>
<evidence type="ECO:0000313" key="3">
    <source>
        <dbReference type="Proteomes" id="UP000307790"/>
    </source>
</evidence>
<gene>
    <name evidence="2" type="ORF">FE810_16020</name>
</gene>
<dbReference type="EMBL" id="VCBC01000021">
    <property type="protein sequence ID" value="TLU61016.1"/>
    <property type="molecule type" value="Genomic_DNA"/>
</dbReference>
<proteinExistence type="predicted"/>
<evidence type="ECO:0000313" key="2">
    <source>
        <dbReference type="EMBL" id="TLU61016.1"/>
    </source>
</evidence>
<feature type="coiled-coil region" evidence="1">
    <location>
        <begin position="48"/>
        <end position="152"/>
    </location>
</feature>
<dbReference type="AlphaFoldDB" id="A0A5R9IBN0"/>
<keyword evidence="1" id="KW-0175">Coiled coil</keyword>
<dbReference type="OrthoDB" id="6401337at2"/>
<protein>
    <submittedName>
        <fullName evidence="2">Uncharacterized protein</fullName>
    </submittedName>
</protein>
<accession>A0A5R9IBN0</accession>